<evidence type="ECO:0000313" key="2">
    <source>
        <dbReference type="Proteomes" id="UP000008909"/>
    </source>
</evidence>
<sequence>MDELYTSSTSYSQALCEELIGSTCYGPGNQYTSTKMAGIVYYTGPLFEEHRPRCTMVYVNRPCCGFRYGLLFVEELTVVPFSSIMAFEKALRECMRGNYAALVRTAVIESPTLFSVKICLNAQPIQYIVYCAKSVSSNRSHRPPTRFSVSFIFATIIGQCKVNVLNSDAMYSVITHWTVTADSIEKSVQPWFKEAYERKPGNRKLQQPYRKPAPTLFCLPGGSNITRHSKILFSVTRRVDVPNEKKTIALRMNQRRHIVYKVLRSLSQHLMGHEIGTVIGHEISTELCFSEQLREASISGFIAAIAMQKLGQIVSPDINSKVWIRCVDDAFVKYCRNDREDLTTAQHGGGLQTCEYFVDDTIETKRKIRSGDEEQCHIQDPIMVTKSSQVNYQVRRTDQPPPGQQSIMAFIALTVEQIKKAV</sequence>
<dbReference type="EMBL" id="DF143965">
    <property type="protein sequence ID" value="GAA55119.1"/>
    <property type="molecule type" value="Genomic_DNA"/>
</dbReference>
<evidence type="ECO:0000313" key="1">
    <source>
        <dbReference type="EMBL" id="GAA55119.1"/>
    </source>
</evidence>
<name>G7YQ88_CLOSI</name>
<proteinExistence type="predicted"/>
<dbReference type="Proteomes" id="UP000008909">
    <property type="component" value="Unassembled WGS sequence"/>
</dbReference>
<reference key="2">
    <citation type="submission" date="2011-10" db="EMBL/GenBank/DDBJ databases">
        <title>The genome and transcriptome sequence of Clonorchis sinensis provide insights into the carcinogenic liver fluke.</title>
        <authorList>
            <person name="Wang X."/>
            <person name="Huang Y."/>
            <person name="Chen W."/>
            <person name="Liu H."/>
            <person name="Guo L."/>
            <person name="Chen Y."/>
            <person name="Luo F."/>
            <person name="Zhou W."/>
            <person name="Sun J."/>
            <person name="Mao Q."/>
            <person name="Liang P."/>
            <person name="Zhou C."/>
            <person name="Tian Y."/>
            <person name="Men J."/>
            <person name="Lv X."/>
            <person name="Huang L."/>
            <person name="Zhou J."/>
            <person name="Hu Y."/>
            <person name="Li R."/>
            <person name="Zhang F."/>
            <person name="Lei H."/>
            <person name="Li X."/>
            <person name="Hu X."/>
            <person name="Liang C."/>
            <person name="Xu J."/>
            <person name="Wu Z."/>
            <person name="Yu X."/>
        </authorList>
    </citation>
    <scope>NUCLEOTIDE SEQUENCE</scope>
    <source>
        <strain>Henan</strain>
    </source>
</reference>
<keyword evidence="2" id="KW-1185">Reference proteome</keyword>
<protein>
    <submittedName>
        <fullName evidence="1">Uncharacterized protein</fullName>
    </submittedName>
</protein>
<accession>G7YQ88</accession>
<gene>
    <name evidence="1" type="ORF">CLF_106884</name>
</gene>
<dbReference type="AlphaFoldDB" id="G7YQ88"/>
<reference evidence="1" key="1">
    <citation type="journal article" date="2011" name="Genome Biol.">
        <title>The draft genome of the carcinogenic human liver fluke Clonorchis sinensis.</title>
        <authorList>
            <person name="Wang X."/>
            <person name="Chen W."/>
            <person name="Huang Y."/>
            <person name="Sun J."/>
            <person name="Men J."/>
            <person name="Liu H."/>
            <person name="Luo F."/>
            <person name="Guo L."/>
            <person name="Lv X."/>
            <person name="Deng C."/>
            <person name="Zhou C."/>
            <person name="Fan Y."/>
            <person name="Li X."/>
            <person name="Huang L."/>
            <person name="Hu Y."/>
            <person name="Liang C."/>
            <person name="Hu X."/>
            <person name="Xu J."/>
            <person name="Yu X."/>
        </authorList>
    </citation>
    <scope>NUCLEOTIDE SEQUENCE [LARGE SCALE GENOMIC DNA]</scope>
    <source>
        <strain evidence="1">Henan</strain>
    </source>
</reference>
<organism evidence="1 2">
    <name type="scientific">Clonorchis sinensis</name>
    <name type="common">Chinese liver fluke</name>
    <dbReference type="NCBI Taxonomy" id="79923"/>
    <lineage>
        <taxon>Eukaryota</taxon>
        <taxon>Metazoa</taxon>
        <taxon>Spiralia</taxon>
        <taxon>Lophotrochozoa</taxon>
        <taxon>Platyhelminthes</taxon>
        <taxon>Trematoda</taxon>
        <taxon>Digenea</taxon>
        <taxon>Opisthorchiida</taxon>
        <taxon>Opisthorchiata</taxon>
        <taxon>Opisthorchiidae</taxon>
        <taxon>Clonorchis</taxon>
    </lineage>
</organism>